<dbReference type="InterPro" id="IPR008967">
    <property type="entry name" value="p53-like_TF_DNA-bd_sf"/>
</dbReference>
<accession>H9BIZ5</accession>
<dbReference type="GO" id="GO:0005634">
    <property type="term" value="C:nucleus"/>
    <property type="evidence" value="ECO:0007669"/>
    <property type="project" value="UniProtKB-SubCell"/>
</dbReference>
<protein>
    <submittedName>
        <fullName evidence="10">Bra-protein</fullName>
    </submittedName>
</protein>
<feature type="region of interest" description="Disordered" evidence="8">
    <location>
        <begin position="358"/>
        <end position="384"/>
    </location>
</feature>
<evidence type="ECO:0000256" key="7">
    <source>
        <dbReference type="PROSITE-ProRule" id="PRU00201"/>
    </source>
</evidence>
<dbReference type="GO" id="GO:0001708">
    <property type="term" value="P:cell fate specification"/>
    <property type="evidence" value="ECO:0007669"/>
    <property type="project" value="TreeGrafter"/>
</dbReference>
<keyword evidence="2" id="KW-0217">Developmental protein</keyword>
<evidence type="ECO:0000256" key="4">
    <source>
        <dbReference type="ARBA" id="ARBA00023125"/>
    </source>
</evidence>
<dbReference type="CDD" id="cd20192">
    <property type="entry name" value="T-box_TBXT_TBX19-like"/>
    <property type="match status" value="1"/>
</dbReference>
<keyword evidence="4 7" id="KW-0238">DNA-binding</keyword>
<dbReference type="PROSITE" id="PS50252">
    <property type="entry name" value="TBOX_3"/>
    <property type="match status" value="1"/>
</dbReference>
<keyword evidence="5" id="KW-0804">Transcription</keyword>
<name>H9BIZ5_SYMRO</name>
<organism evidence="10">
    <name type="scientific">Symsagittifera roscoffensis</name>
    <name type="common">Mint-sauce worm</name>
    <name type="synonym">Convoluta roscoffensis</name>
    <dbReference type="NCBI Taxonomy" id="84072"/>
    <lineage>
        <taxon>Eukaryota</taxon>
        <taxon>Metazoa</taxon>
        <taxon>Xenacoelomorpha</taxon>
        <taxon>Acoelomorpha</taxon>
        <taxon>Acoela</taxon>
        <taxon>Sagittiferidae</taxon>
        <taxon>Symsagittifera</taxon>
    </lineage>
</organism>
<dbReference type="InterPro" id="IPR001699">
    <property type="entry name" value="TF_T-box"/>
</dbReference>
<comment type="subcellular location">
    <subcellularLocation>
        <location evidence="1 7">Nucleus</location>
    </subcellularLocation>
</comment>
<keyword evidence="6 7" id="KW-0539">Nucleus</keyword>
<dbReference type="EMBL" id="JQ029961">
    <property type="protein sequence ID" value="AFD32743.1"/>
    <property type="molecule type" value="mRNA"/>
</dbReference>
<evidence type="ECO:0000256" key="6">
    <source>
        <dbReference type="ARBA" id="ARBA00023242"/>
    </source>
</evidence>
<dbReference type="InterPro" id="IPR018186">
    <property type="entry name" value="TF_T-box_CS"/>
</dbReference>
<keyword evidence="3" id="KW-0805">Transcription regulation</keyword>
<dbReference type="PANTHER" id="PTHR11267">
    <property type="entry name" value="T-BOX PROTEIN-RELATED"/>
    <property type="match status" value="1"/>
</dbReference>
<dbReference type="SMART" id="SM00425">
    <property type="entry name" value="TBOX"/>
    <property type="match status" value="1"/>
</dbReference>
<feature type="domain" description="T-box" evidence="9">
    <location>
        <begin position="93"/>
        <end position="268"/>
    </location>
</feature>
<evidence type="ECO:0000256" key="2">
    <source>
        <dbReference type="ARBA" id="ARBA00022473"/>
    </source>
</evidence>
<dbReference type="InterPro" id="IPR036960">
    <property type="entry name" value="T-box_sf"/>
</dbReference>
<dbReference type="AlphaFoldDB" id="H9BIZ5"/>
<dbReference type="SUPFAM" id="SSF49417">
    <property type="entry name" value="p53-like transcription factors"/>
    <property type="match status" value="1"/>
</dbReference>
<feature type="compositionally biased region" description="Low complexity" evidence="8">
    <location>
        <begin position="367"/>
        <end position="381"/>
    </location>
</feature>
<reference evidence="10" key="1">
    <citation type="submission" date="2011-11" db="EMBL/GenBank/DDBJ databases">
        <title>Expression of regulatory genes in acoel development.</title>
        <authorList>
            <person name="Moreno E."/>
            <person name="Martinez P."/>
        </authorList>
    </citation>
    <scope>NUCLEOTIDE SEQUENCE</scope>
</reference>
<dbReference type="GO" id="GO:0000785">
    <property type="term" value="C:chromatin"/>
    <property type="evidence" value="ECO:0007669"/>
    <property type="project" value="TreeGrafter"/>
</dbReference>
<dbReference type="Pfam" id="PF00907">
    <property type="entry name" value="T-box"/>
    <property type="match status" value="1"/>
</dbReference>
<dbReference type="PANTHER" id="PTHR11267:SF106">
    <property type="entry name" value="T-RELATED PROTEIN"/>
    <property type="match status" value="1"/>
</dbReference>
<dbReference type="PRINTS" id="PR00937">
    <property type="entry name" value="TBOX"/>
</dbReference>
<dbReference type="PRINTS" id="PR00938">
    <property type="entry name" value="BRACHYURY"/>
</dbReference>
<evidence type="ECO:0000256" key="3">
    <source>
        <dbReference type="ARBA" id="ARBA00023015"/>
    </source>
</evidence>
<dbReference type="GO" id="GO:0000978">
    <property type="term" value="F:RNA polymerase II cis-regulatory region sequence-specific DNA binding"/>
    <property type="evidence" value="ECO:0007669"/>
    <property type="project" value="InterPro"/>
</dbReference>
<evidence type="ECO:0000256" key="1">
    <source>
        <dbReference type="ARBA" id="ARBA00004123"/>
    </source>
</evidence>
<evidence type="ECO:0000256" key="8">
    <source>
        <dbReference type="SAM" id="MobiDB-lite"/>
    </source>
</evidence>
<dbReference type="Gene3D" id="2.60.40.820">
    <property type="entry name" value="Transcription factor, T-box"/>
    <property type="match status" value="1"/>
</dbReference>
<feature type="region of interest" description="Disordered" evidence="8">
    <location>
        <begin position="1"/>
        <end position="58"/>
    </location>
</feature>
<proteinExistence type="evidence at transcript level"/>
<dbReference type="PROSITE" id="PS01283">
    <property type="entry name" value="TBOX_1"/>
    <property type="match status" value="1"/>
</dbReference>
<feature type="compositionally biased region" description="Low complexity" evidence="8">
    <location>
        <begin position="23"/>
        <end position="58"/>
    </location>
</feature>
<comment type="caution">
    <text evidence="7">Lacks conserved residue(s) required for the propagation of feature annotation.</text>
</comment>
<evidence type="ECO:0000256" key="5">
    <source>
        <dbReference type="ARBA" id="ARBA00023163"/>
    </source>
</evidence>
<evidence type="ECO:0000313" key="10">
    <source>
        <dbReference type="EMBL" id="AFD32743.1"/>
    </source>
</evidence>
<dbReference type="InterPro" id="IPR046360">
    <property type="entry name" value="T-box_DNA-bd"/>
</dbReference>
<dbReference type="GO" id="GO:0045893">
    <property type="term" value="P:positive regulation of DNA-templated transcription"/>
    <property type="evidence" value="ECO:0007669"/>
    <property type="project" value="InterPro"/>
</dbReference>
<sequence>MTMSTTPLQHHHNQHQQPISDINHQPHNQQQQPQTQQVNNPNLSVDQSRSSSNLVSSSCGMMTSSNLQHVLRAAKVPPELSMCQAMNDVHVTLEDSELWRNFKKCENEMIVTKSGRRMFPVIKVRVLGLDPNCMYSVVLDFVAADKKRWKYVNGRWEPCTEKQQSPTLPAAYLHPDSPNFGSHWMSEQAISFSKVKLSNKDSTANQILLNSLHKYQPRIHIVKLNENKTPMATFEFSDTQFIAVTAYQNEQVTSLKIKHNPFAKAFLETKDKPMHDQLGLMKSAAAVSAAAAAAAHHKDKSLFEHHTHAMHHHLSPYSTWPLGHHTANPCHRGGASVTHPMSAAHPFPHPMYDFTLMDPQGRLRGHSSSSASSSSNSSSANHRLTPYHIPHKKLINSVQHQISADVKPNIAQHQHAPLNQCINPINQSAYPSMWNTAGGSIFDPNSAVAASIAATSAANQVSIPGGNHFSILHTSSSNQNYPGVSTSETNHGGISTSSALSFPTSHLNAEGLFNPMQSGVVSGTTAGFNYPMYFSPTLPLDLTGTQFDSKM</sequence>
<gene>
    <name evidence="10" type="primary">Bra</name>
</gene>
<dbReference type="InterPro" id="IPR002070">
    <property type="entry name" value="TF_Brachyury"/>
</dbReference>
<evidence type="ECO:0000259" key="9">
    <source>
        <dbReference type="PROSITE" id="PS50252"/>
    </source>
</evidence>
<dbReference type="GO" id="GO:0000981">
    <property type="term" value="F:DNA-binding transcription factor activity, RNA polymerase II-specific"/>
    <property type="evidence" value="ECO:0007669"/>
    <property type="project" value="TreeGrafter"/>
</dbReference>